<sequence>MTIYRACTGTMVRMTSKIIILLAECAIFISQQGQSKILKKHWESCFRASKRFLFFD</sequence>
<evidence type="ECO:0000313" key="1">
    <source>
        <dbReference type="EMBL" id="DAF50985.1"/>
    </source>
</evidence>
<organism evidence="1">
    <name type="scientific">Siphoviridae sp. ctvhu9</name>
    <dbReference type="NCBI Taxonomy" id="2827968"/>
    <lineage>
        <taxon>Viruses</taxon>
        <taxon>Duplodnaviria</taxon>
        <taxon>Heunggongvirae</taxon>
        <taxon>Uroviricota</taxon>
        <taxon>Caudoviricetes</taxon>
    </lineage>
</organism>
<accession>A0A8S5SIZ0</accession>
<proteinExistence type="predicted"/>
<reference evidence="1" key="1">
    <citation type="journal article" date="2021" name="Proc. Natl. Acad. Sci. U.S.A.">
        <title>A Catalog of Tens of Thousands of Viruses from Human Metagenomes Reveals Hidden Associations with Chronic Diseases.</title>
        <authorList>
            <person name="Tisza M.J."/>
            <person name="Buck C.B."/>
        </authorList>
    </citation>
    <scope>NUCLEOTIDE SEQUENCE</scope>
    <source>
        <strain evidence="1">Ctvhu9</strain>
    </source>
</reference>
<name>A0A8S5SIZ0_9CAUD</name>
<protein>
    <submittedName>
        <fullName evidence="1">Uncharacterized protein</fullName>
    </submittedName>
</protein>
<dbReference type="EMBL" id="BK032607">
    <property type="protein sequence ID" value="DAF50985.1"/>
    <property type="molecule type" value="Genomic_DNA"/>
</dbReference>